<protein>
    <submittedName>
        <fullName evidence="2">Uncharacterized protein</fullName>
    </submittedName>
</protein>
<dbReference type="AlphaFoldDB" id="A0AA36UI87"/>
<proteinExistence type="predicted"/>
<evidence type="ECO:0000256" key="1">
    <source>
        <dbReference type="SAM" id="Phobius"/>
    </source>
</evidence>
<feature type="transmembrane region" description="Helical" evidence="1">
    <location>
        <begin position="99"/>
        <end position="120"/>
    </location>
</feature>
<evidence type="ECO:0000313" key="3">
    <source>
        <dbReference type="Proteomes" id="UP000004982"/>
    </source>
</evidence>
<sequence>MNVGMSERSTFMPEVFRRPLPSLSAILLTDKGIGFGAAFGFFGNGFTQQFVNGNTSARRFFFRILFYLAVHIRLYLTAQTVAFFSAFRAKALQLLIVEMVKALFFEFLLQFRILSALIDFRMVKQQNHRQKVEIFGGLFIVPITKRTVRQSIGVFKQLPALGGKLFICRRSGWRTGLILRGGRSGQTGEQQRKYKGFFHMGTFKKQMGKS</sequence>
<reference evidence="2 3" key="1">
    <citation type="submission" date="2011-05" db="EMBL/GenBank/DDBJ databases">
        <authorList>
            <person name="Muzny D."/>
            <person name="Qin X."/>
            <person name="Deng J."/>
            <person name="Jiang H."/>
            <person name="Liu Y."/>
            <person name="Qu J."/>
            <person name="Song X.-Z."/>
            <person name="Zhang L."/>
            <person name="Thornton R."/>
            <person name="Coyle M."/>
            <person name="Francisco L."/>
            <person name="Jackson L."/>
            <person name="Javaid M."/>
            <person name="Korchina V."/>
            <person name="Kovar C."/>
            <person name="Mata R."/>
            <person name="Mathew T."/>
            <person name="Ngo R."/>
            <person name="Nguyen L."/>
            <person name="Nguyen N."/>
            <person name="Okwuonu G."/>
            <person name="Ongeri F."/>
            <person name="Pham C."/>
            <person name="Simmons D."/>
            <person name="Wilczek-Boney K."/>
            <person name="Hale W."/>
            <person name="Jakkamsetti A."/>
            <person name="Pham P."/>
            <person name="Ruth R."/>
            <person name="San Lucas F."/>
            <person name="Warren J."/>
            <person name="Zhang J."/>
            <person name="Zhao Z."/>
            <person name="Zhou C."/>
            <person name="Zhu D."/>
            <person name="Lee S."/>
            <person name="Bess C."/>
            <person name="Blankenburg K."/>
            <person name="Forbes L."/>
            <person name="Fu Q."/>
            <person name="Gubbala S."/>
            <person name="Hirani K."/>
            <person name="Jayaseelan J.C."/>
            <person name="Lara F."/>
            <person name="Munidasa M."/>
            <person name="Palculict T."/>
            <person name="Patil S."/>
            <person name="Pu L.-L."/>
            <person name="Saada N."/>
            <person name="Tang L."/>
            <person name="Weissenberger G."/>
            <person name="Zhu Y."/>
            <person name="Hemphill L."/>
            <person name="Shang Y."/>
            <person name="Youmans B."/>
            <person name="Ayvaz T."/>
            <person name="Ross M."/>
            <person name="Santibanez J."/>
            <person name="Aqrawi P."/>
            <person name="Gross S."/>
            <person name="Joshi V."/>
            <person name="Fowler G."/>
            <person name="Nazareth L."/>
            <person name="Reid J."/>
            <person name="Worley K."/>
            <person name="Petrosino J."/>
            <person name="Highlander S."/>
            <person name="Gibbs R."/>
        </authorList>
    </citation>
    <scope>NUCLEOTIDE SEQUENCE [LARGE SCALE GENOMIC DNA]</scope>
    <source>
        <strain evidence="2 3">ATCC 33926</strain>
    </source>
</reference>
<keyword evidence="1" id="KW-0472">Membrane</keyword>
<comment type="caution">
    <text evidence="2">The sequence shown here is derived from an EMBL/GenBank/DDBJ whole genome shotgun (WGS) entry which is preliminary data.</text>
</comment>
<feature type="transmembrane region" description="Helical" evidence="1">
    <location>
        <begin position="64"/>
        <end position="87"/>
    </location>
</feature>
<accession>A0AA36UI87</accession>
<organism evidence="2 3">
    <name type="scientific">Neisseria macacae ATCC 33926</name>
    <dbReference type="NCBI Taxonomy" id="997348"/>
    <lineage>
        <taxon>Bacteria</taxon>
        <taxon>Pseudomonadati</taxon>
        <taxon>Pseudomonadota</taxon>
        <taxon>Betaproteobacteria</taxon>
        <taxon>Neisseriales</taxon>
        <taxon>Neisseriaceae</taxon>
        <taxon>Neisseria</taxon>
    </lineage>
</organism>
<keyword evidence="1" id="KW-1133">Transmembrane helix</keyword>
<dbReference type="Proteomes" id="UP000004982">
    <property type="component" value="Unassembled WGS sequence"/>
</dbReference>
<gene>
    <name evidence="2" type="ORF">HMPREF9418_2343</name>
</gene>
<name>A0AA36UI87_9NEIS</name>
<evidence type="ECO:0000313" key="2">
    <source>
        <dbReference type="EMBL" id="EGQ75676.1"/>
    </source>
</evidence>
<feature type="transmembrane region" description="Helical" evidence="1">
    <location>
        <begin position="20"/>
        <end position="43"/>
    </location>
</feature>
<dbReference type="EMBL" id="AFQE01000115">
    <property type="protein sequence ID" value="EGQ75676.1"/>
    <property type="molecule type" value="Genomic_DNA"/>
</dbReference>
<keyword evidence="1" id="KW-0812">Transmembrane</keyword>